<evidence type="ECO:0000256" key="4">
    <source>
        <dbReference type="RuleBase" id="RU004514"/>
    </source>
</evidence>
<gene>
    <name evidence="6" type="ORF">Lqui_1456</name>
</gene>
<comment type="similarity">
    <text evidence="2 4">Belongs to the pyridoxal phosphate-binding protein YggS/PROSC family.</text>
</comment>
<dbReference type="HAMAP" id="MF_02087">
    <property type="entry name" value="PLP_homeostasis"/>
    <property type="match status" value="1"/>
</dbReference>
<organism evidence="6 7">
    <name type="scientific">Legionella quinlivanii</name>
    <dbReference type="NCBI Taxonomy" id="45073"/>
    <lineage>
        <taxon>Bacteria</taxon>
        <taxon>Pseudomonadati</taxon>
        <taxon>Pseudomonadota</taxon>
        <taxon>Gammaproteobacteria</taxon>
        <taxon>Legionellales</taxon>
        <taxon>Legionellaceae</taxon>
        <taxon>Legionella</taxon>
    </lineage>
</organism>
<keyword evidence="1 2" id="KW-0663">Pyridoxal phosphate</keyword>
<dbReference type="AlphaFoldDB" id="A0A0W0Y0R4"/>
<dbReference type="Pfam" id="PF01168">
    <property type="entry name" value="Ala_racemase_N"/>
    <property type="match status" value="1"/>
</dbReference>
<evidence type="ECO:0000256" key="3">
    <source>
        <dbReference type="PIRSR" id="PIRSR004848-1"/>
    </source>
</evidence>
<dbReference type="PATRIC" id="fig|45073.5.peg.1537"/>
<name>A0A0W0Y0R4_9GAMM</name>
<protein>
    <recommendedName>
        <fullName evidence="2">Pyridoxal phosphate homeostasis protein</fullName>
        <shortName evidence="2">PLP homeostasis protein</shortName>
    </recommendedName>
</protein>
<comment type="cofactor">
    <cofactor evidence="3">
        <name>pyridoxal 5'-phosphate</name>
        <dbReference type="ChEBI" id="CHEBI:597326"/>
    </cofactor>
</comment>
<evidence type="ECO:0000313" key="6">
    <source>
        <dbReference type="EMBL" id="KTD50131.1"/>
    </source>
</evidence>
<dbReference type="PANTHER" id="PTHR10146">
    <property type="entry name" value="PROLINE SYNTHETASE CO-TRANSCRIBED BACTERIAL HOMOLOG PROTEIN"/>
    <property type="match status" value="1"/>
</dbReference>
<dbReference type="NCBIfam" id="TIGR00044">
    <property type="entry name" value="YggS family pyridoxal phosphate-dependent enzyme"/>
    <property type="match status" value="1"/>
</dbReference>
<dbReference type="PROSITE" id="PS01211">
    <property type="entry name" value="UPF0001"/>
    <property type="match status" value="1"/>
</dbReference>
<feature type="modified residue" description="N6-(pyridoxal phosphate)lysine" evidence="2 3">
    <location>
        <position position="39"/>
    </location>
</feature>
<keyword evidence="7" id="KW-1185">Reference proteome</keyword>
<dbReference type="PIRSF" id="PIRSF004848">
    <property type="entry name" value="YBL036c_PLPDEIII"/>
    <property type="match status" value="1"/>
</dbReference>
<dbReference type="CDD" id="cd06824">
    <property type="entry name" value="PLPDE_III_Yggs_like"/>
    <property type="match status" value="1"/>
</dbReference>
<comment type="caution">
    <text evidence="6">The sequence shown here is derived from an EMBL/GenBank/DDBJ whole genome shotgun (WGS) entry which is preliminary data.</text>
</comment>
<dbReference type="GO" id="GO:0030170">
    <property type="term" value="F:pyridoxal phosphate binding"/>
    <property type="evidence" value="ECO:0007669"/>
    <property type="project" value="UniProtKB-UniRule"/>
</dbReference>
<dbReference type="Gene3D" id="3.20.20.10">
    <property type="entry name" value="Alanine racemase"/>
    <property type="match status" value="1"/>
</dbReference>
<evidence type="ECO:0000256" key="2">
    <source>
        <dbReference type="HAMAP-Rule" id="MF_02087"/>
    </source>
</evidence>
<dbReference type="Proteomes" id="UP000054618">
    <property type="component" value="Unassembled WGS sequence"/>
</dbReference>
<dbReference type="STRING" id="45073.Lqui_1456"/>
<dbReference type="InterPro" id="IPR011078">
    <property type="entry name" value="PyrdxlP_homeostasis"/>
</dbReference>
<dbReference type="PANTHER" id="PTHR10146:SF14">
    <property type="entry name" value="PYRIDOXAL PHOSPHATE HOMEOSTASIS PROTEIN"/>
    <property type="match status" value="1"/>
</dbReference>
<comment type="function">
    <text evidence="2">Pyridoxal 5'-phosphate (PLP)-binding protein, which is involved in PLP homeostasis.</text>
</comment>
<sequence>MNLKMTIAQRIIRIKNHIQKLEAELHRPSGSVTLLAVSKGHSSESIRQAQAAGLNEFGENYWQEAQKKISDLRDLPIRWHFIGAIQSNKTAEIAASVDWVHSVDREKTARLLSMHRPASMPPLKICIQVKLDQEASKSGITPEELEPLARLITELPHLKLCGLMAIPRPRENETEQYRSFLRLSQLLDKLNQQTGLKLNTLSMGMSDDMDAAIKAGSTMIRIGRAIFGERQ</sequence>
<dbReference type="SUPFAM" id="SSF51419">
    <property type="entry name" value="PLP-binding barrel"/>
    <property type="match status" value="1"/>
</dbReference>
<dbReference type="InterPro" id="IPR001608">
    <property type="entry name" value="Ala_racemase_N"/>
</dbReference>
<dbReference type="FunFam" id="3.20.20.10:FF:000018">
    <property type="entry name" value="Pyridoxal phosphate homeostasis protein"/>
    <property type="match status" value="1"/>
</dbReference>
<reference evidence="6 7" key="1">
    <citation type="submission" date="2015-11" db="EMBL/GenBank/DDBJ databases">
        <title>Genomic analysis of 38 Legionella species identifies large and diverse effector repertoires.</title>
        <authorList>
            <person name="Burstein D."/>
            <person name="Amaro F."/>
            <person name="Zusman T."/>
            <person name="Lifshitz Z."/>
            <person name="Cohen O."/>
            <person name="Gilbert J.A."/>
            <person name="Pupko T."/>
            <person name="Shuman H.A."/>
            <person name="Segal G."/>
        </authorList>
    </citation>
    <scope>NUCLEOTIDE SEQUENCE [LARGE SCALE GENOMIC DNA]</scope>
    <source>
        <strain evidence="6 7">CDC#1442-AUS-E</strain>
    </source>
</reference>
<evidence type="ECO:0000313" key="7">
    <source>
        <dbReference type="Proteomes" id="UP000054618"/>
    </source>
</evidence>
<evidence type="ECO:0000256" key="1">
    <source>
        <dbReference type="ARBA" id="ARBA00022898"/>
    </source>
</evidence>
<feature type="domain" description="Alanine racemase N-terminal" evidence="5">
    <location>
        <begin position="14"/>
        <end position="230"/>
    </location>
</feature>
<accession>A0A0W0Y0R4</accession>
<dbReference type="InterPro" id="IPR029066">
    <property type="entry name" value="PLP-binding_barrel"/>
</dbReference>
<evidence type="ECO:0000259" key="5">
    <source>
        <dbReference type="Pfam" id="PF01168"/>
    </source>
</evidence>
<dbReference type="EMBL" id="LNYS01000008">
    <property type="protein sequence ID" value="KTD50131.1"/>
    <property type="molecule type" value="Genomic_DNA"/>
</dbReference>
<proteinExistence type="inferred from homology"/>